<dbReference type="Proteomes" id="UP000062398">
    <property type="component" value="Chromosome"/>
</dbReference>
<gene>
    <name evidence="2" type="ORF">HA72_0519</name>
    <name evidence="3" type="ORF">MsedA_0531</name>
    <name evidence="4" type="ORF">MsedB_0531</name>
    <name evidence="5" type="ORF">MsedC_0530</name>
    <name evidence="6" type="ORF">MsedD_0531</name>
    <name evidence="7" type="ORF">MsedE_0531</name>
</gene>
<organism evidence="2 8">
    <name type="scientific">Metallosphaera sedula</name>
    <dbReference type="NCBI Taxonomy" id="43687"/>
    <lineage>
        <taxon>Archaea</taxon>
        <taxon>Thermoproteota</taxon>
        <taxon>Thermoprotei</taxon>
        <taxon>Sulfolobales</taxon>
        <taxon>Sulfolobaceae</taxon>
        <taxon>Metallosphaera</taxon>
    </lineage>
</organism>
<dbReference type="AlphaFoldDB" id="A0A088E335"/>
<dbReference type="Pfam" id="PF13614">
    <property type="entry name" value="AAA_31"/>
    <property type="match status" value="1"/>
</dbReference>
<dbReference type="PATRIC" id="fig|43687.5.peg.534"/>
<reference evidence="7 9" key="3">
    <citation type="submission" date="2015-07" db="EMBL/GenBank/DDBJ databases">
        <title>Physiological, transcriptional responses and genome re-sequencing of acid resistant extremely thermoacidophilic Metallosphaera sedula SARC-M1.</title>
        <authorList>
            <person name="Ai C."/>
            <person name="McCarthy S."/>
            <person name="Eckrich V."/>
            <person name="Rudrappa D."/>
            <person name="Qiu G."/>
            <person name="Blum P."/>
        </authorList>
    </citation>
    <scope>NUCLEOTIDE SEQUENCE [LARGE SCALE GENOMIC DNA]</scope>
    <source>
        <strain evidence="7 9">SARC-M1</strain>
    </source>
</reference>
<dbReference type="EMBL" id="CP012174">
    <property type="protein sequence ID" value="AKV78135.1"/>
    <property type="molecule type" value="Genomic_DNA"/>
</dbReference>
<dbReference type="EMBL" id="CP012175">
    <property type="protein sequence ID" value="AKV80380.1"/>
    <property type="molecule type" value="Genomic_DNA"/>
</dbReference>
<evidence type="ECO:0000313" key="12">
    <source>
        <dbReference type="Proteomes" id="UP000062475"/>
    </source>
</evidence>
<dbReference type="EMBL" id="CP012176">
    <property type="protein sequence ID" value="AKV82628.1"/>
    <property type="molecule type" value="Genomic_DNA"/>
</dbReference>
<reference evidence="2 8" key="1">
    <citation type="journal article" date="2014" name="J. Bacteriol.">
        <title>Role of an Archaeal PitA Transporter in the Copper and Arsenic Resistance of Metallosphaera sedula, an Extreme Thermoacidophile.</title>
        <authorList>
            <person name="McCarthy S."/>
            <person name="Ai C."/>
            <person name="Wheaton G."/>
            <person name="Tevatia R."/>
            <person name="Eckrich V."/>
            <person name="Kelly R."/>
            <person name="Blum P."/>
        </authorList>
    </citation>
    <scope>NUCLEOTIDE SEQUENCE [LARGE SCALE GENOMIC DNA]</scope>
    <source>
        <strain evidence="2 8">CuR1</strain>
    </source>
</reference>
<sequence length="259" mass="29091">MRIIILGSKGGVGKSTISLLLAKRLCELGKTVLFVDRDQIGYASWLVGIRSKGLVASVVDGEEGDYFVQRKLGKGNLQVLKFYGDGPRLKEDVKLIISDPKLRTTFNEKYQEVISLGHDFIVLDNKSTTFPSNDEIRLEITAYSGRYPNARGYRVFVTDPFKIDIENTVSFAEKLNREEVLKNLPVKIIGQALVVNMVSPGKIHDVRSDLRELSSMFSPMIFVPFLEELFSFSDDIARLPDVDEIRQLTDLIQSLENAG</sequence>
<dbReference type="Proteomes" id="UP000061362">
    <property type="component" value="Chromosome"/>
</dbReference>
<evidence type="ECO:0000313" key="2">
    <source>
        <dbReference type="EMBL" id="AIM26681.1"/>
    </source>
</evidence>
<evidence type="ECO:0000313" key="6">
    <source>
        <dbReference type="EMBL" id="AKV80380.1"/>
    </source>
</evidence>
<evidence type="ECO:0000313" key="5">
    <source>
        <dbReference type="EMBL" id="AKV78135.1"/>
    </source>
</evidence>
<name>A0A088E335_9CREN</name>
<dbReference type="Proteomes" id="UP000056255">
    <property type="component" value="Chromosome"/>
</dbReference>
<evidence type="ECO:0000259" key="1">
    <source>
        <dbReference type="Pfam" id="PF13614"/>
    </source>
</evidence>
<protein>
    <recommendedName>
        <fullName evidence="1">AAA domain-containing protein</fullName>
    </recommendedName>
</protein>
<dbReference type="OMA" id="YETMAFK"/>
<evidence type="ECO:0000313" key="13">
    <source>
        <dbReference type="Proteomes" id="UP000068832"/>
    </source>
</evidence>
<dbReference type="SUPFAM" id="SSF52540">
    <property type="entry name" value="P-loop containing nucleoside triphosphate hydrolases"/>
    <property type="match status" value="1"/>
</dbReference>
<evidence type="ECO:0000313" key="9">
    <source>
        <dbReference type="Proteomes" id="UP000056255"/>
    </source>
</evidence>
<evidence type="ECO:0000313" key="3">
    <source>
        <dbReference type="EMBL" id="AKV73644.1"/>
    </source>
</evidence>
<dbReference type="Gene3D" id="3.40.50.300">
    <property type="entry name" value="P-loop containing nucleotide triphosphate hydrolases"/>
    <property type="match status" value="1"/>
</dbReference>
<dbReference type="EMBL" id="CP012172">
    <property type="protein sequence ID" value="AKV73644.1"/>
    <property type="molecule type" value="Genomic_DNA"/>
</dbReference>
<dbReference type="InterPro" id="IPR025669">
    <property type="entry name" value="AAA_dom"/>
</dbReference>
<dbReference type="Proteomes" id="UP000029084">
    <property type="component" value="Chromosome"/>
</dbReference>
<evidence type="ECO:0000313" key="8">
    <source>
        <dbReference type="Proteomes" id="UP000029084"/>
    </source>
</evidence>
<evidence type="ECO:0000313" key="11">
    <source>
        <dbReference type="Proteomes" id="UP000062398"/>
    </source>
</evidence>
<accession>A0A088E335</accession>
<dbReference type="InterPro" id="IPR027417">
    <property type="entry name" value="P-loop_NTPase"/>
</dbReference>
<feature type="domain" description="AAA" evidence="1">
    <location>
        <begin position="3"/>
        <end position="124"/>
    </location>
</feature>
<proteinExistence type="predicted"/>
<evidence type="ECO:0000313" key="10">
    <source>
        <dbReference type="Proteomes" id="UP000061362"/>
    </source>
</evidence>
<reference evidence="10 11" key="2">
    <citation type="journal article" date="2015" name="Genome Announc.">
        <title>Complete Genome Sequences of Evolved Arsenate-Resistant Metallosphaera sedula Strains.</title>
        <authorList>
            <person name="Ai C."/>
            <person name="McCarthy S."/>
            <person name="Schackwitz W."/>
            <person name="Martin J."/>
            <person name="Lipzen A."/>
            <person name="Blum P."/>
        </authorList>
    </citation>
    <scope>NUCLEOTIDE SEQUENCE [LARGE SCALE GENOMIC DNA]</scope>
    <source>
        <strain evidence="5 11">ARS120-1</strain>
        <strain evidence="6 10">ARS120-2</strain>
        <strain evidence="3 13">ARS50-1</strain>
        <strain evidence="4 12">ARS50-2</strain>
    </source>
</reference>
<dbReference type="Proteomes" id="UP000062475">
    <property type="component" value="Chromosome"/>
</dbReference>
<evidence type="ECO:0000313" key="7">
    <source>
        <dbReference type="EMBL" id="AKV82628.1"/>
    </source>
</evidence>
<dbReference type="OrthoDB" id="36110at2157"/>
<evidence type="ECO:0000313" key="4">
    <source>
        <dbReference type="EMBL" id="AKV75884.1"/>
    </source>
</evidence>
<dbReference type="EMBL" id="CP012173">
    <property type="protein sequence ID" value="AKV75884.1"/>
    <property type="molecule type" value="Genomic_DNA"/>
</dbReference>
<dbReference type="GeneID" id="91754969"/>
<dbReference type="RefSeq" id="WP_012020482.1">
    <property type="nucleotide sequence ID" value="NZ_AP019770.1"/>
</dbReference>
<dbReference type="EMBL" id="CP008822">
    <property type="protein sequence ID" value="AIM26681.1"/>
    <property type="molecule type" value="Genomic_DNA"/>
</dbReference>
<dbReference type="Proteomes" id="UP000068832">
    <property type="component" value="Chromosome"/>
</dbReference>